<dbReference type="GO" id="GO:0004534">
    <property type="term" value="F:5'-3' RNA exonuclease activity"/>
    <property type="evidence" value="ECO:0007669"/>
    <property type="project" value="TreeGrafter"/>
</dbReference>
<proteinExistence type="predicted"/>
<evidence type="ECO:0000259" key="1">
    <source>
        <dbReference type="SMART" id="SM00481"/>
    </source>
</evidence>
<dbReference type="PANTHER" id="PTHR42924:SF3">
    <property type="entry name" value="POLYMERASE_HISTIDINOL PHOSPHATASE N-TERMINAL DOMAIN-CONTAINING PROTEIN"/>
    <property type="match status" value="1"/>
</dbReference>
<name>A0A081NXY4_9BACL</name>
<organism evidence="2 3">
    <name type="scientific">Paenibacillus tyrfis</name>
    <dbReference type="NCBI Taxonomy" id="1501230"/>
    <lineage>
        <taxon>Bacteria</taxon>
        <taxon>Bacillati</taxon>
        <taxon>Bacillota</taxon>
        <taxon>Bacilli</taxon>
        <taxon>Bacillales</taxon>
        <taxon>Paenibacillaceae</taxon>
        <taxon>Paenibacillus</taxon>
    </lineage>
</organism>
<dbReference type="PANTHER" id="PTHR42924">
    <property type="entry name" value="EXONUCLEASE"/>
    <property type="match status" value="1"/>
</dbReference>
<dbReference type="eggNOG" id="COG0613">
    <property type="taxonomic scope" value="Bacteria"/>
</dbReference>
<comment type="caution">
    <text evidence="2">The sequence shown here is derived from an EMBL/GenBank/DDBJ whole genome shotgun (WGS) entry which is preliminary data.</text>
</comment>
<dbReference type="SUPFAM" id="SSF89550">
    <property type="entry name" value="PHP domain-like"/>
    <property type="match status" value="1"/>
</dbReference>
<dbReference type="InterPro" id="IPR052018">
    <property type="entry name" value="PHP_domain"/>
</dbReference>
<dbReference type="CDD" id="cd07438">
    <property type="entry name" value="PHP_HisPPase_AMP"/>
    <property type="match status" value="1"/>
</dbReference>
<evidence type="ECO:0000313" key="3">
    <source>
        <dbReference type="Proteomes" id="UP000028123"/>
    </source>
</evidence>
<keyword evidence="3" id="KW-1185">Reference proteome</keyword>
<dbReference type="AlphaFoldDB" id="A0A081NXY4"/>
<reference evidence="2 3" key="1">
    <citation type="submission" date="2014-06" db="EMBL/GenBank/DDBJ databases">
        <title>Draft genome sequence of Paenibacillus sp. MSt1.</title>
        <authorList>
            <person name="Aw Y.K."/>
            <person name="Ong K.S."/>
            <person name="Gan H.M."/>
            <person name="Lee S.M."/>
        </authorList>
    </citation>
    <scope>NUCLEOTIDE SEQUENCE [LARGE SCALE GENOMIC DNA]</scope>
    <source>
        <strain evidence="2 3">MSt1</strain>
    </source>
</reference>
<dbReference type="EMBL" id="JNVM01000023">
    <property type="protein sequence ID" value="KEQ23307.1"/>
    <property type="molecule type" value="Genomic_DNA"/>
</dbReference>
<dbReference type="GO" id="GO:0035312">
    <property type="term" value="F:5'-3' DNA exonuclease activity"/>
    <property type="evidence" value="ECO:0007669"/>
    <property type="project" value="TreeGrafter"/>
</dbReference>
<protein>
    <submittedName>
        <fullName evidence="2">Metal-dependent phosphoesterase</fullName>
    </submittedName>
</protein>
<dbReference type="InterPro" id="IPR003141">
    <property type="entry name" value="Pol/His_phosphatase_N"/>
</dbReference>
<dbReference type="Gene3D" id="1.10.150.650">
    <property type="match status" value="1"/>
</dbReference>
<feature type="domain" description="Polymerase/histidinol phosphatase N-terminal" evidence="1">
    <location>
        <begin position="4"/>
        <end position="69"/>
    </location>
</feature>
<gene>
    <name evidence="2" type="ORF">ET33_16890</name>
</gene>
<dbReference type="InterPro" id="IPR016195">
    <property type="entry name" value="Pol/histidinol_Pase-like"/>
</dbReference>
<sequence length="282" mass="30360">MAFADLHTHTLASDGTRPPADNVRLAAEAGLAAVAITDHDTVGGLWEAMEAGLKYGIAVVPGVEISTVHAGQDIHVLGYWIDDTDPRFLSRLAELREVRNRRNDMIVNKLQELGLSVTMDDVLESLRTSKKAGDTVGRPHIADALVRKGYVSSMAEAFDRYLAKGAAAYVNPPRITPQQAVEWILEAGGAPVLAHPGLYGQDELIPLLAEVGLVGVEAFHSDHTPEQEAHYEALATAHGLLVTAGSDYHGERGGVVFHAPIGARRVAADVVDRLFERRGMRS</sequence>
<accession>A0A081NXY4</accession>
<dbReference type="Pfam" id="PF02811">
    <property type="entry name" value="PHP"/>
    <property type="match status" value="1"/>
</dbReference>
<dbReference type="SMART" id="SM00481">
    <property type="entry name" value="POLIIIAc"/>
    <property type="match status" value="1"/>
</dbReference>
<dbReference type="InterPro" id="IPR004013">
    <property type="entry name" value="PHP_dom"/>
</dbReference>
<dbReference type="Proteomes" id="UP000028123">
    <property type="component" value="Unassembled WGS sequence"/>
</dbReference>
<evidence type="ECO:0000313" key="2">
    <source>
        <dbReference type="EMBL" id="KEQ23307.1"/>
    </source>
</evidence>
<dbReference type="OrthoDB" id="9804333at2"/>
<dbReference type="RefSeq" id="WP_036688852.1">
    <property type="nucleotide sequence ID" value="NZ_FYEP01000025.1"/>
</dbReference>
<dbReference type="Gene3D" id="3.20.20.140">
    <property type="entry name" value="Metal-dependent hydrolases"/>
    <property type="match status" value="1"/>
</dbReference>